<reference evidence="1 2" key="1">
    <citation type="submission" date="2015-01" db="EMBL/GenBank/DDBJ databases">
        <title>Evolution of Trichinella species and genotypes.</title>
        <authorList>
            <person name="Korhonen P.K."/>
            <person name="Edoardo P."/>
            <person name="Giuseppe L.R."/>
            <person name="Gasser R.B."/>
        </authorList>
    </citation>
    <scope>NUCLEOTIDE SEQUENCE [LARGE SCALE GENOMIC DNA]</scope>
    <source>
        <strain evidence="1">ISS470</strain>
    </source>
</reference>
<evidence type="ECO:0000313" key="2">
    <source>
        <dbReference type="Proteomes" id="UP000054995"/>
    </source>
</evidence>
<dbReference type="AlphaFoldDB" id="A0A0V1G6J2"/>
<dbReference type="EMBL" id="JYDT01000001">
    <property type="protein sequence ID" value="KRY93714.1"/>
    <property type="molecule type" value="Genomic_DNA"/>
</dbReference>
<gene>
    <name evidence="1" type="primary">MMADHC</name>
    <name evidence="1" type="ORF">T4D_8685</name>
</gene>
<dbReference type="PANTHER" id="PTHR13192:SF3">
    <property type="entry name" value="COBALAMIN TRAFFICKING PROTEIN CBLD"/>
    <property type="match status" value="1"/>
</dbReference>
<proteinExistence type="predicted"/>
<dbReference type="InterPro" id="IPR019362">
    <property type="entry name" value="MMADHC"/>
</dbReference>
<dbReference type="GO" id="GO:0005739">
    <property type="term" value="C:mitochondrion"/>
    <property type="evidence" value="ECO:0007669"/>
    <property type="project" value="TreeGrafter"/>
</dbReference>
<dbReference type="Proteomes" id="UP000054995">
    <property type="component" value="Unassembled WGS sequence"/>
</dbReference>
<evidence type="ECO:0000313" key="1">
    <source>
        <dbReference type="EMBL" id="KRY93714.1"/>
    </source>
</evidence>
<name>A0A0V1G6J2_TRIPS</name>
<protein>
    <submittedName>
        <fullName evidence="1">Methylmalonic aciduria and homocystinuria type D protein, mitochondrial</fullName>
    </submittedName>
</protein>
<accession>A0A0V1G6J2</accession>
<comment type="caution">
    <text evidence="1">The sequence shown here is derived from an EMBL/GenBank/DDBJ whole genome shotgun (WGS) entry which is preliminary data.</text>
</comment>
<dbReference type="PANTHER" id="PTHR13192">
    <property type="entry name" value="MY011 PROTEIN"/>
    <property type="match status" value="1"/>
</dbReference>
<sequence>MDAARSKGKEEHAVDSTRTTCPFPLAASEFKSHNASANVKSGNRNVLSRAVVAVNNVLKEQPLSALTFRATGAPHLNSQHANQLPERLNASSNLRLLPNVGCQTFPAYGRIDSGGKNPRITPSIDNNLMSAFAGTPPMPKKRPNKYKLLLKNFDTSFVSCPLLVRRELLDLFPTVDVMNRTMTALCLSKKTVNDMVVWSAEAEIEREDINEDFINVAKDVVSIISEHGYWADFIDPFSGKPFYSGYTNATLFETDERYNLLGFTVEDMVCCKVIKHPKFGSNVVVGTVFTNAPQYSAIIKEFIEAVKS</sequence>
<dbReference type="OrthoDB" id="10263782at2759"/>
<dbReference type="GO" id="GO:0009235">
    <property type="term" value="P:cobalamin metabolic process"/>
    <property type="evidence" value="ECO:0007669"/>
    <property type="project" value="InterPro"/>
</dbReference>
<organism evidence="1 2">
    <name type="scientific">Trichinella pseudospiralis</name>
    <name type="common">Parasitic roundworm</name>
    <dbReference type="NCBI Taxonomy" id="6337"/>
    <lineage>
        <taxon>Eukaryota</taxon>
        <taxon>Metazoa</taxon>
        <taxon>Ecdysozoa</taxon>
        <taxon>Nematoda</taxon>
        <taxon>Enoplea</taxon>
        <taxon>Dorylaimia</taxon>
        <taxon>Trichinellida</taxon>
        <taxon>Trichinellidae</taxon>
        <taxon>Trichinella</taxon>
    </lineage>
</organism>
<keyword evidence="2" id="KW-1185">Reference proteome</keyword>
<dbReference type="Pfam" id="PF10229">
    <property type="entry name" value="MMADHC"/>
    <property type="match status" value="1"/>
</dbReference>